<evidence type="ECO:0000256" key="4">
    <source>
        <dbReference type="ARBA" id="ARBA00048073"/>
    </source>
</evidence>
<dbReference type="GO" id="GO:0005737">
    <property type="term" value="C:cytoplasm"/>
    <property type="evidence" value="ECO:0007669"/>
    <property type="project" value="TreeGrafter"/>
</dbReference>
<protein>
    <recommendedName>
        <fullName evidence="2">glutathione-specific gamma-glutamylcyclotransferase</fullName>
        <ecNumber evidence="2">4.3.2.7</ecNumber>
    </recommendedName>
</protein>
<dbReference type="EMBL" id="JAFNEN010000521">
    <property type="protein sequence ID" value="KAG8181343.1"/>
    <property type="molecule type" value="Genomic_DNA"/>
</dbReference>
<accession>A0AAV6UBW7</accession>
<comment type="similarity">
    <text evidence="1">Belongs to the gamma-glutamylcyclotransferase family. ChaC subfamily.</text>
</comment>
<dbReference type="PANTHER" id="PTHR12192">
    <property type="entry name" value="CATION TRANSPORT PROTEIN CHAC-RELATED"/>
    <property type="match status" value="1"/>
</dbReference>
<dbReference type="Pfam" id="PF04752">
    <property type="entry name" value="ChaC"/>
    <property type="match status" value="1"/>
</dbReference>
<dbReference type="Gene3D" id="3.10.490.10">
    <property type="entry name" value="Gamma-glutamyl cyclotransferase-like"/>
    <property type="match status" value="1"/>
</dbReference>
<keyword evidence="7" id="KW-1185">Reference proteome</keyword>
<evidence type="ECO:0000313" key="6">
    <source>
        <dbReference type="EMBL" id="KAG8181343.1"/>
    </source>
</evidence>
<evidence type="ECO:0000256" key="3">
    <source>
        <dbReference type="ARBA" id="ARBA00023239"/>
    </source>
</evidence>
<dbReference type="PANTHER" id="PTHR12192:SF26">
    <property type="entry name" value="GLUTATHIONE-SPECIFIC GAMMA-GLUTAMYLCYCLOTRANSFERASE 1"/>
    <property type="match status" value="1"/>
</dbReference>
<dbReference type="InterPro" id="IPR013024">
    <property type="entry name" value="GGCT-like"/>
</dbReference>
<dbReference type="GO" id="GO:0061928">
    <property type="term" value="F:glutathione specific gamma-glutamylcyclotransferase activity"/>
    <property type="evidence" value="ECO:0007669"/>
    <property type="project" value="UniProtKB-EC"/>
</dbReference>
<dbReference type="GO" id="GO:0006751">
    <property type="term" value="P:glutathione catabolic process"/>
    <property type="evidence" value="ECO:0007669"/>
    <property type="project" value="InterPro"/>
</dbReference>
<gene>
    <name evidence="6" type="ORF">JTE90_017510</name>
</gene>
<keyword evidence="3" id="KW-0456">Lyase</keyword>
<evidence type="ECO:0000256" key="5">
    <source>
        <dbReference type="SAM" id="MobiDB-lite"/>
    </source>
</evidence>
<dbReference type="InterPro" id="IPR006840">
    <property type="entry name" value="ChaC"/>
</dbReference>
<evidence type="ECO:0000256" key="1">
    <source>
        <dbReference type="ARBA" id="ARBA00009662"/>
    </source>
</evidence>
<dbReference type="AlphaFoldDB" id="A0AAV6UBW7"/>
<sequence>MSMWVFGYGSLIWNPGFEYLDSKVGYIKGYVRRFWQGNDFHRGNPEKLGRVATLVEEEQGLTWGRAFLLGPSASSSLSYLDSRESKLGGYCTTVVTFHPRDQHIDPLPALIYIALPSNRLYVGPAPLPKVATDIAEAAGHCGHNAEYLIRLVDFMKEQVPGVWDEHLYHLDHLVRARLEERNMKVEEVMGEEKPLAIAGLSSESSDDEVHPSSSCPSDYASRVSKRKVRCLDI</sequence>
<proteinExistence type="inferred from homology"/>
<dbReference type="EC" id="4.3.2.7" evidence="2"/>
<dbReference type="Proteomes" id="UP000827092">
    <property type="component" value="Unassembled WGS sequence"/>
</dbReference>
<evidence type="ECO:0000313" key="7">
    <source>
        <dbReference type="Proteomes" id="UP000827092"/>
    </source>
</evidence>
<comment type="catalytic activity">
    <reaction evidence="4">
        <text>glutathione = L-cysteinylglycine + 5-oxo-L-proline</text>
        <dbReference type="Rhea" id="RHEA:47724"/>
        <dbReference type="ChEBI" id="CHEBI:57925"/>
        <dbReference type="ChEBI" id="CHEBI:58402"/>
        <dbReference type="ChEBI" id="CHEBI:61694"/>
        <dbReference type="EC" id="4.3.2.7"/>
    </reaction>
</comment>
<evidence type="ECO:0000256" key="2">
    <source>
        <dbReference type="ARBA" id="ARBA00012344"/>
    </source>
</evidence>
<dbReference type="SUPFAM" id="SSF110857">
    <property type="entry name" value="Gamma-glutamyl cyclotransferase-like"/>
    <property type="match status" value="1"/>
</dbReference>
<dbReference type="InterPro" id="IPR036568">
    <property type="entry name" value="GGCT-like_sf"/>
</dbReference>
<name>A0AAV6UBW7_9ARAC</name>
<organism evidence="6 7">
    <name type="scientific">Oedothorax gibbosus</name>
    <dbReference type="NCBI Taxonomy" id="931172"/>
    <lineage>
        <taxon>Eukaryota</taxon>
        <taxon>Metazoa</taxon>
        <taxon>Ecdysozoa</taxon>
        <taxon>Arthropoda</taxon>
        <taxon>Chelicerata</taxon>
        <taxon>Arachnida</taxon>
        <taxon>Araneae</taxon>
        <taxon>Araneomorphae</taxon>
        <taxon>Entelegynae</taxon>
        <taxon>Araneoidea</taxon>
        <taxon>Linyphiidae</taxon>
        <taxon>Erigoninae</taxon>
        <taxon>Oedothorax</taxon>
    </lineage>
</organism>
<comment type="caution">
    <text evidence="6">The sequence shown here is derived from an EMBL/GenBank/DDBJ whole genome shotgun (WGS) entry which is preliminary data.</text>
</comment>
<reference evidence="6 7" key="1">
    <citation type="journal article" date="2022" name="Nat. Ecol. Evol.">
        <title>A masculinizing supergene underlies an exaggerated male reproductive morph in a spider.</title>
        <authorList>
            <person name="Hendrickx F."/>
            <person name="De Corte Z."/>
            <person name="Sonet G."/>
            <person name="Van Belleghem S.M."/>
            <person name="Kostlbacher S."/>
            <person name="Vangestel C."/>
        </authorList>
    </citation>
    <scope>NUCLEOTIDE SEQUENCE [LARGE SCALE GENOMIC DNA]</scope>
    <source>
        <strain evidence="6">W744_W776</strain>
    </source>
</reference>
<feature type="region of interest" description="Disordered" evidence="5">
    <location>
        <begin position="199"/>
        <end position="219"/>
    </location>
</feature>
<dbReference type="CDD" id="cd06661">
    <property type="entry name" value="GGCT_like"/>
    <property type="match status" value="1"/>
</dbReference>